<dbReference type="Pfam" id="PF00589">
    <property type="entry name" value="Phage_integrase"/>
    <property type="match status" value="1"/>
</dbReference>
<reference evidence="6 7" key="1">
    <citation type="journal article" date="2010" name="Stand. Genomic Sci.">
        <title>Complete genome sequence of Rhizobium leguminosarum bv trifolii strain WSM2304, an effective microsymbiont of the South American clover Trifolium polymorphum.</title>
        <authorList>
            <person name="Reeve W."/>
            <person name="O'Hara G."/>
            <person name="Chain P."/>
            <person name="Ardley J."/>
            <person name="Brau L."/>
            <person name="Nandesena K."/>
            <person name="Tiwari R."/>
            <person name="Malfatti S."/>
            <person name="Kiss H."/>
            <person name="Lapidus A."/>
            <person name="Copeland A."/>
            <person name="Nolan M."/>
            <person name="Land M."/>
            <person name="Ivanova N."/>
            <person name="Mavromatis K."/>
            <person name="Markowitz V."/>
            <person name="Kyrpides N."/>
            <person name="Melino V."/>
            <person name="Denton M."/>
            <person name="Yates R."/>
            <person name="Howieson J."/>
        </authorList>
    </citation>
    <scope>NUCLEOTIDE SEQUENCE [LARGE SCALE GENOMIC DNA]</scope>
    <source>
        <strain evidence="6 7">WSM2304</strain>
    </source>
</reference>
<keyword evidence="7" id="KW-1185">Reference proteome</keyword>
<feature type="domain" description="Tyr recombinase" evidence="5">
    <location>
        <begin position="176"/>
        <end position="347"/>
    </location>
</feature>
<evidence type="ECO:0000256" key="3">
    <source>
        <dbReference type="ARBA" id="ARBA00023125"/>
    </source>
</evidence>
<dbReference type="GO" id="GO:0006310">
    <property type="term" value="P:DNA recombination"/>
    <property type="evidence" value="ECO:0007669"/>
    <property type="project" value="UniProtKB-KW"/>
</dbReference>
<dbReference type="InterPro" id="IPR013762">
    <property type="entry name" value="Integrase-like_cat_sf"/>
</dbReference>
<protein>
    <submittedName>
        <fullName evidence="6">Integrase family protein</fullName>
    </submittedName>
</protein>
<keyword evidence="4" id="KW-0233">DNA recombination</keyword>
<keyword evidence="3" id="KW-0238">DNA-binding</keyword>
<evidence type="ECO:0000256" key="1">
    <source>
        <dbReference type="ARBA" id="ARBA00008857"/>
    </source>
</evidence>
<evidence type="ECO:0000313" key="6">
    <source>
        <dbReference type="EMBL" id="ACI54464.1"/>
    </source>
</evidence>
<dbReference type="PROSITE" id="PS51898">
    <property type="entry name" value="TYR_RECOMBINASE"/>
    <property type="match status" value="1"/>
</dbReference>
<dbReference type="InterPro" id="IPR011010">
    <property type="entry name" value="DNA_brk_join_enz"/>
</dbReference>
<dbReference type="KEGG" id="rlt:Rleg2_1170"/>
<dbReference type="CDD" id="cd00796">
    <property type="entry name" value="INT_Rci_Hp1_C"/>
    <property type="match status" value="1"/>
</dbReference>
<dbReference type="InterPro" id="IPR002104">
    <property type="entry name" value="Integrase_catalytic"/>
</dbReference>
<keyword evidence="2" id="KW-0229">DNA integration</keyword>
<dbReference type="Proteomes" id="UP000008330">
    <property type="component" value="Chromosome"/>
</dbReference>
<dbReference type="EMBL" id="CP001191">
    <property type="protein sequence ID" value="ACI54464.1"/>
    <property type="molecule type" value="Genomic_DNA"/>
</dbReference>
<comment type="similarity">
    <text evidence="1">Belongs to the 'phage' integrase family.</text>
</comment>
<sequence>MAKYDKKEYRVGNYWLGQRTGSPAWYRCFYEDGTRRTKRVTLGTDDYEEAKRRLDAWYMDQRMRIAQDLSPTDVTLKEVFKDYLDNHAVNLRSYESVKILLRYWEEHWGEKASVADVRNVIEQEKFRTALFAKGLAINSVNRTLEAGRAAIRRAFKRNVISAMPFVEILPYERDKPKGRPLSVEEIGKLYAECADHMRLFMILMLGTGARNEAICTLTWEQIDFEAGLIYLNPPGRKQTSKRRPVVRMTPFVREQLSKFNDREGRVLSFRGKSFRTAHQGIGKAVGRAKLKGKVTPYSFRHTVARWLRKEGVSPWEVGAQLGHKMPGYNITEMYASASPDYLEKAAEAIEKLLRTAIPLDAPPIPQGR</sequence>
<evidence type="ECO:0000259" key="5">
    <source>
        <dbReference type="PROSITE" id="PS51898"/>
    </source>
</evidence>
<dbReference type="Gene3D" id="1.10.443.10">
    <property type="entry name" value="Intergrase catalytic core"/>
    <property type="match status" value="1"/>
</dbReference>
<dbReference type="SUPFAM" id="SSF56349">
    <property type="entry name" value="DNA breaking-rejoining enzymes"/>
    <property type="match status" value="1"/>
</dbReference>
<evidence type="ECO:0000256" key="2">
    <source>
        <dbReference type="ARBA" id="ARBA00022908"/>
    </source>
</evidence>
<gene>
    <name evidence="6" type="ordered locus">Rleg2_1170</name>
</gene>
<dbReference type="AlphaFoldDB" id="A0ABF7QKF3"/>
<dbReference type="PANTHER" id="PTHR30629:SF2">
    <property type="entry name" value="PROPHAGE INTEGRASE INTS-RELATED"/>
    <property type="match status" value="1"/>
</dbReference>
<proteinExistence type="inferred from homology"/>
<dbReference type="PANTHER" id="PTHR30629">
    <property type="entry name" value="PROPHAGE INTEGRASE"/>
    <property type="match status" value="1"/>
</dbReference>
<dbReference type="Gene3D" id="1.10.150.130">
    <property type="match status" value="1"/>
</dbReference>
<dbReference type="RefSeq" id="WP_012557266.1">
    <property type="nucleotide sequence ID" value="NC_011369.1"/>
</dbReference>
<dbReference type="InterPro" id="IPR010998">
    <property type="entry name" value="Integrase_recombinase_N"/>
</dbReference>
<accession>A0ABF7QKF3</accession>
<name>A0ABF7QKF3_RHILW</name>
<organism evidence="6 7">
    <name type="scientific">Rhizobium leguminosarum bv. trifolii (strain WSM2304)</name>
    <dbReference type="NCBI Taxonomy" id="395492"/>
    <lineage>
        <taxon>Bacteria</taxon>
        <taxon>Pseudomonadati</taxon>
        <taxon>Pseudomonadota</taxon>
        <taxon>Alphaproteobacteria</taxon>
        <taxon>Hyphomicrobiales</taxon>
        <taxon>Rhizobiaceae</taxon>
        <taxon>Rhizobium/Agrobacterium group</taxon>
        <taxon>Rhizobium</taxon>
    </lineage>
</organism>
<evidence type="ECO:0000256" key="4">
    <source>
        <dbReference type="ARBA" id="ARBA00023172"/>
    </source>
</evidence>
<dbReference type="InterPro" id="IPR050808">
    <property type="entry name" value="Phage_Integrase"/>
</dbReference>
<dbReference type="GO" id="GO:0003677">
    <property type="term" value="F:DNA binding"/>
    <property type="evidence" value="ECO:0007669"/>
    <property type="project" value="UniProtKB-KW"/>
</dbReference>
<dbReference type="GO" id="GO:0015074">
    <property type="term" value="P:DNA integration"/>
    <property type="evidence" value="ECO:0007669"/>
    <property type="project" value="UniProtKB-KW"/>
</dbReference>
<evidence type="ECO:0000313" key="7">
    <source>
        <dbReference type="Proteomes" id="UP000008330"/>
    </source>
</evidence>